<feature type="transmembrane region" description="Helical" evidence="2">
    <location>
        <begin position="155"/>
        <end position="173"/>
    </location>
</feature>
<feature type="transmembrane region" description="Helical" evidence="2">
    <location>
        <begin position="20"/>
        <end position="41"/>
    </location>
</feature>
<evidence type="ECO:0000313" key="4">
    <source>
        <dbReference type="Proteomes" id="UP000466864"/>
    </source>
</evidence>
<dbReference type="RefSeq" id="WP_154458385.1">
    <property type="nucleotide sequence ID" value="NZ_VUMV01000006.1"/>
</dbReference>
<sequence>MKENTTVWKVWNSGDRKKRVLLGAVLLLVLAATAFRVYLAWRAPYVFQTMADHDDALQVTQAESLIQSRWLGTYGQLTLSKGISFPVFLTVLNRLHIPYGMGLGFFMVLTSACVMTSLRPVFGNLWLRLGGYVALLYNPLGFSSHLALRIYRSSLTPWACLLVLAAFTGIFLRRREPLRYLIFWSLLGVVSLPFFWYLREDSVWLAPYVLLASLITALIWIFCIKRRGVPLLLSILSLLLPFGSLYGVRKVQEAENLKCYQIAAVNDRSETNFAVVMNLLHHIDDGTGRMDRVREQDQEWVSREAMQQAVSVSPALQEIREEIQDYWDAWAGDNGRIEGDIASWMLRDAVRSGGYYTDGAAADAYYGTVAEELEEAFQNGKLKERKAVYLSSQAKGFRTKDFTESIPLTFQTFWEDAVWTWCTEEENVSQGSPEQLLLWERVLRTNTVWSDTALQNLKADPNQTEYGQLREALNSQIAQRQKRVASLANGISEAWKVLSVPLMILAVLGYLCTIAGMIRDRKRDPEKQWFSLWLVMTGVLLSAWLDIYMVCLFSRWLVGGFSGIFSFYGNVAYTLIALLEIMGIGCLIRAAREKLADRKKTDLSDKGEKRDEPIRCEKDQ</sequence>
<reference evidence="3 4" key="1">
    <citation type="submission" date="2019-08" db="EMBL/GenBank/DDBJ databases">
        <title>In-depth cultivation of the pig gut microbiome towards novel bacterial diversity and tailored functional studies.</title>
        <authorList>
            <person name="Wylensek D."/>
            <person name="Hitch T.C.A."/>
            <person name="Clavel T."/>
        </authorList>
    </citation>
    <scope>NUCLEOTIDE SEQUENCE [LARGE SCALE GENOMIC DNA]</scope>
    <source>
        <strain evidence="3 4">Oil+RF-744-WCA-WT-13</strain>
    </source>
</reference>
<feature type="region of interest" description="Disordered" evidence="1">
    <location>
        <begin position="596"/>
        <end position="620"/>
    </location>
</feature>
<protein>
    <submittedName>
        <fullName evidence="3">Uncharacterized protein</fullName>
    </submittedName>
</protein>
<feature type="transmembrane region" description="Helical" evidence="2">
    <location>
        <begin position="125"/>
        <end position="143"/>
    </location>
</feature>
<organism evidence="3 4">
    <name type="scientific">Bilifractor porci</name>
    <dbReference type="NCBI Taxonomy" id="2606636"/>
    <lineage>
        <taxon>Bacteria</taxon>
        <taxon>Bacillati</taxon>
        <taxon>Bacillota</taxon>
        <taxon>Clostridia</taxon>
        <taxon>Lachnospirales</taxon>
        <taxon>Lachnospiraceae</taxon>
        <taxon>Bilifractor</taxon>
    </lineage>
</organism>
<dbReference type="Proteomes" id="UP000466864">
    <property type="component" value="Unassembled WGS sequence"/>
</dbReference>
<keyword evidence="2" id="KW-0812">Transmembrane</keyword>
<comment type="caution">
    <text evidence="3">The sequence shown here is derived from an EMBL/GenBank/DDBJ whole genome shotgun (WGS) entry which is preliminary data.</text>
</comment>
<feature type="transmembrane region" description="Helical" evidence="2">
    <location>
        <begin position="530"/>
        <end position="558"/>
    </location>
</feature>
<proteinExistence type="predicted"/>
<gene>
    <name evidence="3" type="ORF">FYJ60_09120</name>
</gene>
<dbReference type="AlphaFoldDB" id="A0A7X2P9C6"/>
<dbReference type="EMBL" id="VUMV01000006">
    <property type="protein sequence ID" value="MST82475.1"/>
    <property type="molecule type" value="Genomic_DNA"/>
</dbReference>
<feature type="transmembrane region" description="Helical" evidence="2">
    <location>
        <begin position="97"/>
        <end position="118"/>
    </location>
</feature>
<feature type="transmembrane region" description="Helical" evidence="2">
    <location>
        <begin position="498"/>
        <end position="518"/>
    </location>
</feature>
<evidence type="ECO:0000256" key="2">
    <source>
        <dbReference type="SAM" id="Phobius"/>
    </source>
</evidence>
<evidence type="ECO:0000256" key="1">
    <source>
        <dbReference type="SAM" id="MobiDB-lite"/>
    </source>
</evidence>
<feature type="transmembrane region" description="Helical" evidence="2">
    <location>
        <begin position="231"/>
        <end position="248"/>
    </location>
</feature>
<accession>A0A7X2P9C6</accession>
<feature type="transmembrane region" description="Helical" evidence="2">
    <location>
        <begin position="180"/>
        <end position="198"/>
    </location>
</feature>
<keyword evidence="2" id="KW-1133">Transmembrane helix</keyword>
<keyword evidence="4" id="KW-1185">Reference proteome</keyword>
<name>A0A7X2P9C6_9FIRM</name>
<evidence type="ECO:0000313" key="3">
    <source>
        <dbReference type="EMBL" id="MST82475.1"/>
    </source>
</evidence>
<feature type="transmembrane region" description="Helical" evidence="2">
    <location>
        <begin position="204"/>
        <end position="224"/>
    </location>
</feature>
<keyword evidence="2" id="KW-0472">Membrane</keyword>
<feature type="transmembrane region" description="Helical" evidence="2">
    <location>
        <begin position="570"/>
        <end position="591"/>
    </location>
</feature>